<dbReference type="InterPro" id="IPR011009">
    <property type="entry name" value="Kinase-like_dom_sf"/>
</dbReference>
<dbReference type="AlphaFoldDB" id="A0A482XJ95"/>
<sequence>MSIKFSSDPMEYQLCSLLGQCTTDIAVVFLGRYTTNGCLVAMKKYNMEKISRTETELIQDEIILMRQLSHSNLLPCLASFVSGHDVVAISPLMGYGSCHDLILRHFNTGLPELLIAIILRDILQALNYMHQKGMIHRAVRASHILVGSDGARLSGLRYACCVRQNSNNYSRRVHSFPLTTQPNLNWLSPELLQQNLLGYNEKSDVYSLGITCCELANGVVPFADTPTTLMLTEKVRGMAPQLLDCTTYVIYDDTGQPNEDTDCRMNDQMREYSLRKFSEPFHDLNELCLMCDPHERPTPAQLLTHAFFKQNRRNTQPLYELLLPAVPIAEENVPEIQDDLESILAEDKMSALDLCSVNWDFDR</sequence>
<evidence type="ECO:0000259" key="2">
    <source>
        <dbReference type="PROSITE" id="PS50011"/>
    </source>
</evidence>
<dbReference type="Pfam" id="PF00069">
    <property type="entry name" value="Pkinase"/>
    <property type="match status" value="1"/>
</dbReference>
<dbReference type="InParanoid" id="A0A482XJ95"/>
<dbReference type="STRING" id="195883.A0A482XJ95"/>
<comment type="similarity">
    <text evidence="1">Belongs to the protein kinase superfamily. STE Ser/Thr protein kinase family. STE20 subfamily.</text>
</comment>
<dbReference type="Gene3D" id="3.30.200.20">
    <property type="entry name" value="Phosphorylase Kinase, domain 1"/>
    <property type="match status" value="1"/>
</dbReference>
<dbReference type="GO" id="GO:0043539">
    <property type="term" value="F:protein serine/threonine kinase activator activity"/>
    <property type="evidence" value="ECO:0007669"/>
    <property type="project" value="InterPro"/>
</dbReference>
<evidence type="ECO:0000313" key="4">
    <source>
        <dbReference type="Proteomes" id="UP000291343"/>
    </source>
</evidence>
<dbReference type="GO" id="GO:1902554">
    <property type="term" value="C:serine/threonine protein kinase complex"/>
    <property type="evidence" value="ECO:0007669"/>
    <property type="project" value="TreeGrafter"/>
</dbReference>
<gene>
    <name evidence="3" type="ORF">LSTR_LSTR012985</name>
</gene>
<accession>A0A482XJ95</accession>
<organism evidence="3 4">
    <name type="scientific">Laodelphax striatellus</name>
    <name type="common">Small brown planthopper</name>
    <name type="synonym">Delphax striatella</name>
    <dbReference type="NCBI Taxonomy" id="195883"/>
    <lineage>
        <taxon>Eukaryota</taxon>
        <taxon>Metazoa</taxon>
        <taxon>Ecdysozoa</taxon>
        <taxon>Arthropoda</taxon>
        <taxon>Hexapoda</taxon>
        <taxon>Insecta</taxon>
        <taxon>Pterygota</taxon>
        <taxon>Neoptera</taxon>
        <taxon>Paraneoptera</taxon>
        <taxon>Hemiptera</taxon>
        <taxon>Auchenorrhyncha</taxon>
        <taxon>Fulgoroidea</taxon>
        <taxon>Delphacidae</taxon>
        <taxon>Criomorphinae</taxon>
        <taxon>Laodelphax</taxon>
    </lineage>
</organism>
<dbReference type="PANTHER" id="PTHR48014:SF21">
    <property type="entry name" value="SERINE_THREONINE-PROTEIN KINASE FRAY2"/>
    <property type="match status" value="1"/>
</dbReference>
<name>A0A482XJ95_LAOST</name>
<keyword evidence="4" id="KW-1185">Reference proteome</keyword>
<protein>
    <recommendedName>
        <fullName evidence="2">Protein kinase domain-containing protein</fullName>
    </recommendedName>
</protein>
<comment type="caution">
    <text evidence="3">The sequence shown here is derived from an EMBL/GenBank/DDBJ whole genome shotgun (WGS) entry which is preliminary data.</text>
</comment>
<dbReference type="PANTHER" id="PTHR48014">
    <property type="entry name" value="SERINE/THREONINE-PROTEIN KINASE FRAY2"/>
    <property type="match status" value="1"/>
</dbReference>
<dbReference type="InterPro" id="IPR000719">
    <property type="entry name" value="Prot_kinase_dom"/>
</dbReference>
<dbReference type="OrthoDB" id="840771at2759"/>
<dbReference type="FunCoup" id="A0A482XJ95">
    <property type="interactions" value="1112"/>
</dbReference>
<dbReference type="EMBL" id="QKKF02007161">
    <property type="protein sequence ID" value="RZF46125.1"/>
    <property type="molecule type" value="Genomic_DNA"/>
</dbReference>
<evidence type="ECO:0000256" key="1">
    <source>
        <dbReference type="ARBA" id="ARBA00008874"/>
    </source>
</evidence>
<dbReference type="Gene3D" id="1.10.510.10">
    <property type="entry name" value="Transferase(Phosphotransferase) domain 1"/>
    <property type="match status" value="1"/>
</dbReference>
<reference evidence="3 4" key="1">
    <citation type="journal article" date="2017" name="Gigascience">
        <title>Genome sequence of the small brown planthopper, Laodelphax striatellus.</title>
        <authorList>
            <person name="Zhu J."/>
            <person name="Jiang F."/>
            <person name="Wang X."/>
            <person name="Yang P."/>
            <person name="Bao Y."/>
            <person name="Zhao W."/>
            <person name="Wang W."/>
            <person name="Lu H."/>
            <person name="Wang Q."/>
            <person name="Cui N."/>
            <person name="Li J."/>
            <person name="Chen X."/>
            <person name="Luo L."/>
            <person name="Yu J."/>
            <person name="Kang L."/>
            <person name="Cui F."/>
        </authorList>
    </citation>
    <scope>NUCLEOTIDE SEQUENCE [LARGE SCALE GENOMIC DNA]</scope>
    <source>
        <strain evidence="3">Lst14</strain>
    </source>
</reference>
<dbReference type="GO" id="GO:0006611">
    <property type="term" value="P:protein export from nucleus"/>
    <property type="evidence" value="ECO:0007669"/>
    <property type="project" value="TreeGrafter"/>
</dbReference>
<dbReference type="PROSITE" id="PS50011">
    <property type="entry name" value="PROTEIN_KINASE_DOM"/>
    <property type="match status" value="1"/>
</dbReference>
<proteinExistence type="inferred from homology"/>
<dbReference type="Proteomes" id="UP000291343">
    <property type="component" value="Unassembled WGS sequence"/>
</dbReference>
<dbReference type="SUPFAM" id="SSF56112">
    <property type="entry name" value="Protein kinase-like (PK-like)"/>
    <property type="match status" value="1"/>
</dbReference>
<dbReference type="InterPro" id="IPR047173">
    <property type="entry name" value="STRAD_A/B-like"/>
</dbReference>
<dbReference type="SMR" id="A0A482XJ95"/>
<evidence type="ECO:0000313" key="3">
    <source>
        <dbReference type="EMBL" id="RZF46125.1"/>
    </source>
</evidence>
<dbReference type="GO" id="GO:0004672">
    <property type="term" value="F:protein kinase activity"/>
    <property type="evidence" value="ECO:0007669"/>
    <property type="project" value="InterPro"/>
</dbReference>
<dbReference type="GO" id="GO:0005524">
    <property type="term" value="F:ATP binding"/>
    <property type="evidence" value="ECO:0007669"/>
    <property type="project" value="InterPro"/>
</dbReference>
<feature type="domain" description="Protein kinase" evidence="2">
    <location>
        <begin position="12"/>
        <end position="308"/>
    </location>
</feature>